<dbReference type="InterPro" id="IPR017972">
    <property type="entry name" value="Cyt_P450_CS"/>
</dbReference>
<dbReference type="Proteomes" id="UP000077852">
    <property type="component" value="Unassembled WGS sequence"/>
</dbReference>
<dbReference type="CDD" id="cd11036">
    <property type="entry name" value="AknT-like"/>
    <property type="match status" value="1"/>
</dbReference>
<dbReference type="GO" id="GO:0020037">
    <property type="term" value="F:heme binding"/>
    <property type="evidence" value="ECO:0007669"/>
    <property type="project" value="InterPro"/>
</dbReference>
<keyword evidence="2" id="KW-0479">Metal-binding</keyword>
<keyword evidence="2" id="KW-0560">Oxidoreductase</keyword>
<dbReference type="AlphaFoldDB" id="A0AA91DRU3"/>
<comment type="caution">
    <text evidence="3">The sequence shown here is derived from an EMBL/GenBank/DDBJ whole genome shotgun (WGS) entry which is preliminary data.</text>
</comment>
<dbReference type="GO" id="GO:0005506">
    <property type="term" value="F:iron ion binding"/>
    <property type="evidence" value="ECO:0007669"/>
    <property type="project" value="InterPro"/>
</dbReference>
<dbReference type="Pfam" id="PF00067">
    <property type="entry name" value="p450"/>
    <property type="match status" value="1"/>
</dbReference>
<evidence type="ECO:0000313" key="4">
    <source>
        <dbReference type="Proteomes" id="UP000077852"/>
    </source>
</evidence>
<dbReference type="GO" id="GO:0004497">
    <property type="term" value="F:monooxygenase activity"/>
    <property type="evidence" value="ECO:0007669"/>
    <property type="project" value="UniProtKB-KW"/>
</dbReference>
<evidence type="ECO:0000256" key="2">
    <source>
        <dbReference type="RuleBase" id="RU000461"/>
    </source>
</evidence>
<evidence type="ECO:0000313" key="3">
    <source>
        <dbReference type="EMBL" id="OAK64834.1"/>
    </source>
</evidence>
<keyword evidence="2" id="KW-0408">Iron</keyword>
<evidence type="ECO:0000256" key="1">
    <source>
        <dbReference type="ARBA" id="ARBA00010617"/>
    </source>
</evidence>
<dbReference type="RefSeq" id="WP_081267531.1">
    <property type="nucleotide sequence ID" value="NZ_LVHG01000036.1"/>
</dbReference>
<keyword evidence="2" id="KW-0503">Monooxygenase</keyword>
<dbReference type="Gene3D" id="1.10.630.10">
    <property type="entry name" value="Cytochrome P450"/>
    <property type="match status" value="1"/>
</dbReference>
<dbReference type="PANTHER" id="PTHR46696">
    <property type="entry name" value="P450, PUTATIVE (EUROFUNG)-RELATED"/>
    <property type="match status" value="1"/>
</dbReference>
<accession>A0AA91DRU3</accession>
<dbReference type="InterPro" id="IPR001128">
    <property type="entry name" value="Cyt_P450"/>
</dbReference>
<proteinExistence type="inferred from homology"/>
<dbReference type="GO" id="GO:0016705">
    <property type="term" value="F:oxidoreductase activity, acting on paired donors, with incorporation or reduction of molecular oxygen"/>
    <property type="evidence" value="ECO:0007669"/>
    <property type="project" value="InterPro"/>
</dbReference>
<dbReference type="SUPFAM" id="SSF48264">
    <property type="entry name" value="Cytochrome P450"/>
    <property type="match status" value="1"/>
</dbReference>
<dbReference type="PANTHER" id="PTHR46696:SF1">
    <property type="entry name" value="CYTOCHROME P450 YJIB-RELATED"/>
    <property type="match status" value="1"/>
</dbReference>
<dbReference type="EMBL" id="LVHG01000036">
    <property type="protein sequence ID" value="OAK64834.1"/>
    <property type="molecule type" value="Genomic_DNA"/>
</dbReference>
<name>A0AA91DRU3_VARPD</name>
<keyword evidence="2" id="KW-0349">Heme</keyword>
<reference evidence="3 4" key="1">
    <citation type="submission" date="2016-03" db="EMBL/GenBank/DDBJ databases">
        <title>Genome sequence of Variovorax paradoxus KB5.</title>
        <authorList>
            <person name="Jeong H."/>
            <person name="Hong C.E."/>
            <person name="Jo S.H."/>
            <person name="Park J.M."/>
        </authorList>
    </citation>
    <scope>NUCLEOTIDE SEQUENCE [LARGE SCALE GENOMIC DNA]</scope>
    <source>
        <strain evidence="3 4">KB5</strain>
    </source>
</reference>
<gene>
    <name evidence="3" type="ORF">A3K87_13550</name>
</gene>
<sequence length="395" mass="41960">MDRNNSPTPPDVPPDATLDPVAAATHADPYPFYASLRNGPPLAWNEKLRLWVASRAEVIEEVLQAHGALRVRPAAEPVPSAIAGSPAGEVFGHLVRMNDGTAHDAHRPALQRALAGLDLNAVREAALQVARQVPQQQQQQLSDTLFSMPVRSVAHLLGFADEALPQVDLWTRDFVACLSPLSTASQLQGASTAAGELMARFEDLVAGTPPRRGTLLAAVMAESAAPSRSLLANLVGLLSQTCDATAGLLGNSLIALLREPPLRTAARTRDGLQAIVEETARHDPSVQNTRRFVATPVTIAGTPLAAGDTVLVLLASANRDPAFNPDPDSFILVRAKRRMLGFGHGTHACPGQALACTLAAAGLEALLQRAPDIDAQRLRGWHYRPSVAARVPVFH</sequence>
<comment type="similarity">
    <text evidence="1 2">Belongs to the cytochrome P450 family.</text>
</comment>
<organism evidence="3 4">
    <name type="scientific">Variovorax paradoxus</name>
    <dbReference type="NCBI Taxonomy" id="34073"/>
    <lineage>
        <taxon>Bacteria</taxon>
        <taxon>Pseudomonadati</taxon>
        <taxon>Pseudomonadota</taxon>
        <taxon>Betaproteobacteria</taxon>
        <taxon>Burkholderiales</taxon>
        <taxon>Comamonadaceae</taxon>
        <taxon>Variovorax</taxon>
    </lineage>
</organism>
<dbReference type="InterPro" id="IPR036396">
    <property type="entry name" value="Cyt_P450_sf"/>
</dbReference>
<dbReference type="PROSITE" id="PS00086">
    <property type="entry name" value="CYTOCHROME_P450"/>
    <property type="match status" value="1"/>
</dbReference>
<protein>
    <submittedName>
        <fullName evidence="3">Cytochrome</fullName>
    </submittedName>
</protein>